<evidence type="ECO:0000256" key="1">
    <source>
        <dbReference type="SAM" id="SignalP"/>
    </source>
</evidence>
<keyword evidence="1" id="KW-0732">Signal</keyword>
<dbReference type="SUPFAM" id="SSF57256">
    <property type="entry name" value="Elafin-like"/>
    <property type="match status" value="1"/>
</dbReference>
<sequence length="116" mass="12150">MGAIRFLLCAVVVLAAFAEISGALGSGRCPPPSKIHTYSKKATCKQDFDCKNGMVCCPNPANVKSCTYPDAYSGGGSGGNNRPSGGPGVYCEGVKCQPYEVCKPDPITKRLKCSRP</sequence>
<dbReference type="Pfam" id="PF00095">
    <property type="entry name" value="WAP"/>
    <property type="match status" value="1"/>
</dbReference>
<organism evidence="3 4">
    <name type="scientific">Loxostege sticticalis</name>
    <name type="common">Beet webworm moth</name>
    <dbReference type="NCBI Taxonomy" id="481309"/>
    <lineage>
        <taxon>Eukaryota</taxon>
        <taxon>Metazoa</taxon>
        <taxon>Ecdysozoa</taxon>
        <taxon>Arthropoda</taxon>
        <taxon>Hexapoda</taxon>
        <taxon>Insecta</taxon>
        <taxon>Pterygota</taxon>
        <taxon>Neoptera</taxon>
        <taxon>Endopterygota</taxon>
        <taxon>Lepidoptera</taxon>
        <taxon>Glossata</taxon>
        <taxon>Ditrysia</taxon>
        <taxon>Pyraloidea</taxon>
        <taxon>Crambidae</taxon>
        <taxon>Pyraustinae</taxon>
        <taxon>Loxostege</taxon>
    </lineage>
</organism>
<gene>
    <name evidence="3" type="ORF">ABMA28_009282</name>
</gene>
<dbReference type="InterPro" id="IPR036645">
    <property type="entry name" value="Elafin-like_sf"/>
</dbReference>
<feature type="domain" description="WAP" evidence="2">
    <location>
        <begin position="26"/>
        <end position="69"/>
    </location>
</feature>
<comment type="caution">
    <text evidence="3">The sequence shown here is derived from an EMBL/GenBank/DDBJ whole genome shotgun (WGS) entry which is preliminary data.</text>
</comment>
<protein>
    <recommendedName>
        <fullName evidence="2">WAP domain-containing protein</fullName>
    </recommendedName>
</protein>
<feature type="chain" id="PRO_5044777668" description="WAP domain-containing protein" evidence="1">
    <location>
        <begin position="23"/>
        <end position="116"/>
    </location>
</feature>
<proteinExistence type="predicted"/>
<dbReference type="InterPro" id="IPR008197">
    <property type="entry name" value="WAP_dom"/>
</dbReference>
<feature type="signal peptide" evidence="1">
    <location>
        <begin position="1"/>
        <end position="22"/>
    </location>
</feature>
<evidence type="ECO:0000259" key="2">
    <source>
        <dbReference type="Pfam" id="PF00095"/>
    </source>
</evidence>
<dbReference type="EMBL" id="JBEDNZ010000023">
    <property type="protein sequence ID" value="KAL0811856.1"/>
    <property type="molecule type" value="Genomic_DNA"/>
</dbReference>
<name>A0ABD0SCS3_LOXSC</name>
<evidence type="ECO:0000313" key="3">
    <source>
        <dbReference type="EMBL" id="KAL0811856.1"/>
    </source>
</evidence>
<dbReference type="Proteomes" id="UP001549921">
    <property type="component" value="Unassembled WGS sequence"/>
</dbReference>
<dbReference type="Gene3D" id="4.10.75.10">
    <property type="entry name" value="Elafin-like"/>
    <property type="match status" value="1"/>
</dbReference>
<evidence type="ECO:0000313" key="4">
    <source>
        <dbReference type="Proteomes" id="UP001549921"/>
    </source>
</evidence>
<accession>A0ABD0SCS3</accession>
<dbReference type="AlphaFoldDB" id="A0ABD0SCS3"/>
<reference evidence="3 4" key="1">
    <citation type="submission" date="2024-06" db="EMBL/GenBank/DDBJ databases">
        <title>A chromosome-level genome assembly of beet webworm, Loxostege sticticalis.</title>
        <authorList>
            <person name="Zhang Y."/>
        </authorList>
    </citation>
    <scope>NUCLEOTIDE SEQUENCE [LARGE SCALE GENOMIC DNA]</scope>
    <source>
        <strain evidence="3">AQ028</strain>
        <tissue evidence="3">Male pupae</tissue>
    </source>
</reference>